<feature type="region of interest" description="Disordered" evidence="5">
    <location>
        <begin position="1054"/>
        <end position="1074"/>
    </location>
</feature>
<feature type="region of interest" description="Disordered" evidence="5">
    <location>
        <begin position="753"/>
        <end position="775"/>
    </location>
</feature>
<keyword evidence="3" id="KW-0862">Zinc</keyword>
<dbReference type="GO" id="GO:0000785">
    <property type="term" value="C:chromatin"/>
    <property type="evidence" value="ECO:0007669"/>
    <property type="project" value="TreeGrafter"/>
</dbReference>
<evidence type="ECO:0000313" key="7">
    <source>
        <dbReference type="EMBL" id="SSX27352.1"/>
    </source>
</evidence>
<feature type="compositionally biased region" description="Low complexity" evidence="5">
    <location>
        <begin position="1062"/>
        <end position="1073"/>
    </location>
</feature>
<dbReference type="InterPro" id="IPR013083">
    <property type="entry name" value="Znf_RING/FYVE/PHD"/>
</dbReference>
<evidence type="ECO:0000259" key="6">
    <source>
        <dbReference type="PROSITE" id="PS51044"/>
    </source>
</evidence>
<dbReference type="GO" id="GO:0061665">
    <property type="term" value="F:SUMO ligase activity"/>
    <property type="evidence" value="ECO:0007669"/>
    <property type="project" value="TreeGrafter"/>
</dbReference>
<feature type="compositionally biased region" description="Low complexity" evidence="5">
    <location>
        <begin position="757"/>
        <end position="774"/>
    </location>
</feature>
<dbReference type="InterPro" id="IPR057847">
    <property type="entry name" value="ZMIZ1/ZMIZ2_GBD-like"/>
</dbReference>
<feature type="compositionally biased region" description="Low complexity" evidence="5">
    <location>
        <begin position="916"/>
        <end position="963"/>
    </location>
</feature>
<dbReference type="PANTHER" id="PTHR10782">
    <property type="entry name" value="ZINC FINGER MIZ DOMAIN-CONTAINING PROTEIN"/>
    <property type="match status" value="1"/>
</dbReference>
<dbReference type="Gene3D" id="3.30.40.10">
    <property type="entry name" value="Zinc/RING finger domain, C3HC4 (zinc finger)"/>
    <property type="match status" value="1"/>
</dbReference>
<organism evidence="7">
    <name type="scientific">Culicoides sonorensis</name>
    <name type="common">Biting midge</name>
    <dbReference type="NCBI Taxonomy" id="179676"/>
    <lineage>
        <taxon>Eukaryota</taxon>
        <taxon>Metazoa</taxon>
        <taxon>Ecdysozoa</taxon>
        <taxon>Arthropoda</taxon>
        <taxon>Hexapoda</taxon>
        <taxon>Insecta</taxon>
        <taxon>Pterygota</taxon>
        <taxon>Neoptera</taxon>
        <taxon>Endopterygota</taxon>
        <taxon>Diptera</taxon>
        <taxon>Nematocera</taxon>
        <taxon>Chironomoidea</taxon>
        <taxon>Ceratopogonidae</taxon>
        <taxon>Ceratopogoninae</taxon>
        <taxon>Culicoides</taxon>
        <taxon>Monoculicoides</taxon>
    </lineage>
</organism>
<dbReference type="PROSITE" id="PS51044">
    <property type="entry name" value="ZF_SP_RING"/>
    <property type="match status" value="1"/>
</dbReference>
<evidence type="ECO:0000256" key="1">
    <source>
        <dbReference type="ARBA" id="ARBA00022723"/>
    </source>
</evidence>
<keyword evidence="1" id="KW-0479">Metal-binding</keyword>
<accession>A0A336MAI4</accession>
<gene>
    <name evidence="7" type="primary">CSON014458</name>
</gene>
<dbReference type="Pfam" id="PF02891">
    <property type="entry name" value="zf-MIZ"/>
    <property type="match status" value="1"/>
</dbReference>
<feature type="compositionally biased region" description="Low complexity" evidence="5">
    <location>
        <begin position="885"/>
        <end position="894"/>
    </location>
</feature>
<dbReference type="EMBL" id="UFQT01000806">
    <property type="protein sequence ID" value="SSX27352.1"/>
    <property type="molecule type" value="Genomic_DNA"/>
</dbReference>
<evidence type="ECO:0000256" key="4">
    <source>
        <dbReference type="PROSITE-ProRule" id="PRU00452"/>
    </source>
</evidence>
<dbReference type="GO" id="GO:0006357">
    <property type="term" value="P:regulation of transcription by RNA polymerase II"/>
    <property type="evidence" value="ECO:0007669"/>
    <property type="project" value="TreeGrafter"/>
</dbReference>
<name>A0A336MAI4_CULSO</name>
<feature type="region of interest" description="Disordered" evidence="5">
    <location>
        <begin position="113"/>
        <end position="165"/>
    </location>
</feature>
<evidence type="ECO:0000256" key="2">
    <source>
        <dbReference type="ARBA" id="ARBA00022771"/>
    </source>
</evidence>
<reference evidence="7" key="1">
    <citation type="submission" date="2018-07" db="EMBL/GenBank/DDBJ databases">
        <authorList>
            <person name="Quirk P.G."/>
            <person name="Krulwich T.A."/>
        </authorList>
    </citation>
    <scope>NUCLEOTIDE SEQUENCE</scope>
</reference>
<evidence type="ECO:0000256" key="3">
    <source>
        <dbReference type="ARBA" id="ARBA00022833"/>
    </source>
</evidence>
<dbReference type="InterPro" id="IPR004181">
    <property type="entry name" value="Znf_MIZ"/>
</dbReference>
<feature type="compositionally biased region" description="Low complexity" evidence="5">
    <location>
        <begin position="972"/>
        <end position="994"/>
    </location>
</feature>
<dbReference type="GO" id="GO:0016925">
    <property type="term" value="P:protein sumoylation"/>
    <property type="evidence" value="ECO:0007669"/>
    <property type="project" value="TreeGrafter"/>
</dbReference>
<dbReference type="PANTHER" id="PTHR10782:SF4">
    <property type="entry name" value="TONALLI, ISOFORM E"/>
    <property type="match status" value="1"/>
</dbReference>
<dbReference type="Pfam" id="PF25527">
    <property type="entry name" value="GBD-like_ZMIZ1_ZMIZ2"/>
    <property type="match status" value="1"/>
</dbReference>
<sequence>MNEFSGSPGTAYLSNNIGGGYPEPKYNNQEITKQNNQQLIGYDNSRKSNNNVRQQRVQENHTHSNNNLNYVQQFVTSGDKYYENSNETSLLSASSASTTVSVSREYLRNEQSQQMNSVNGIGSNNNIINNNSSSSNNNNYSQHQQSSVTGGVNTQYNNNQNYMNSSGVTSASGGVVGLGVANGNMVAATGNQHNLEGMGYNNQMNNGMGGMHQGNMMANGMQNGGGGWATNAQMGQMNQMGTAAGMNGMNQMQMGGGMGYGGGAGTRHHPQMNPMQQMQQMGMSGGGMQQQQMNPGMNPGMGPMNGMNQLGPMAKMQGMANGYSRNRVAPYPNPQLAAAQKRAGMYGGAAAGMGMASQGGMPFGQNQNVPIGMQGSYGRSTSAGPMYGGRGPGQMMPQQRQNSMPPYGTNGPMNPQYYGNATAAGGYQNMQGFQNMQPDPARMNYQHSPVPGNPTPPLTPASSMTPYISPNPDIKPNIIQKPEELRLTFPVRDGIILPPFRLEHNLAVSNHVFQLKPTVYNTLMCRSDLELQLKCFHHEDRQMNTNWPASVQVSANSNPLEIDRGENKNSHRPLYLKQVCQPGRNTIQITVSTCCCSHLFVLQLVHRPSVRHVLHTLLRRNLLPAEHSVAKIKRFFASGGMPPNAMQQLGNESDPIQDQQSVRVFLKCGITGKRIMLPARGHDCKHIQCFDLETYLQVNCERGNWRCPVCNKPALTEGLEIDQYMWAILNTIKSSGNETDEVMIDAQANWKSLKPFNPNNNNGNNTTGTGANNTIKQENDLDSKQFNKVMSPGSTSLPSWDNLQAMSPYMSPDMNSIASGSMMGQNFNNQRPQFDNFGNPIKQDSNQGTPNSTGEYGVNPLAHLNDSVNSLDPLNAMEKSLNDQMPHTPHTPHTPGGGHPMTPGGPPSVPPASDINNQSGTNQNPNSNSNSSPQHNNTNNSNNTSNNNNNSTNSNNMLNSSNPAANIMNSPQSLMNSPQNMMNSPMNSNNGNQNISNNVNMQQNLMNTLGSLTDVDLNADLNFDPAAVIDGEGGNDLNLLPESVVDPTELLSFLDPPDLNTPPSSGSSNNPNNDDILAALFD</sequence>
<dbReference type="AlphaFoldDB" id="A0A336MAI4"/>
<dbReference type="GO" id="GO:0008270">
    <property type="term" value="F:zinc ion binding"/>
    <property type="evidence" value="ECO:0007669"/>
    <property type="project" value="UniProtKB-KW"/>
</dbReference>
<feature type="compositionally biased region" description="Polar residues" evidence="5">
    <location>
        <begin position="1"/>
        <end position="16"/>
    </location>
</feature>
<feature type="compositionally biased region" description="Polar residues" evidence="5">
    <location>
        <begin position="820"/>
        <end position="833"/>
    </location>
</feature>
<dbReference type="VEuPathDB" id="VectorBase:CSON014458"/>
<feature type="region of interest" description="Disordered" evidence="5">
    <location>
        <begin position="820"/>
        <end position="994"/>
    </location>
</feature>
<proteinExistence type="predicted"/>
<feature type="compositionally biased region" description="Low complexity" evidence="5">
    <location>
        <begin position="148"/>
        <end position="165"/>
    </location>
</feature>
<protein>
    <submittedName>
        <fullName evidence="7">CSON014458 protein</fullName>
    </submittedName>
</protein>
<feature type="region of interest" description="Disordered" evidence="5">
    <location>
        <begin position="1"/>
        <end position="28"/>
    </location>
</feature>
<dbReference type="OMA" id="MANMGMH"/>
<evidence type="ECO:0000256" key="5">
    <source>
        <dbReference type="SAM" id="MobiDB-lite"/>
    </source>
</evidence>
<feature type="region of interest" description="Disordered" evidence="5">
    <location>
        <begin position="41"/>
        <end position="68"/>
    </location>
</feature>
<feature type="domain" description="SP-RING-type" evidence="6">
    <location>
        <begin position="651"/>
        <end position="734"/>
    </location>
</feature>
<feature type="compositionally biased region" description="Polar residues" evidence="5">
    <location>
        <begin position="842"/>
        <end position="854"/>
    </location>
</feature>
<feature type="compositionally biased region" description="Low complexity" evidence="5">
    <location>
        <begin position="116"/>
        <end position="139"/>
    </location>
</feature>
<keyword evidence="2 4" id="KW-0863">Zinc-finger</keyword>
<dbReference type="GO" id="GO:0003712">
    <property type="term" value="F:transcription coregulator activity"/>
    <property type="evidence" value="ECO:0007669"/>
    <property type="project" value="TreeGrafter"/>
</dbReference>